<dbReference type="EMBL" id="JARJBC010000008">
    <property type="protein sequence ID" value="MDF3290497.1"/>
    <property type="molecule type" value="Genomic_DNA"/>
</dbReference>
<gene>
    <name evidence="10" type="ORF">P3G67_14820</name>
</gene>
<sequence length="459" mass="47664">MTTTEPVAYQYEPATEDRGAPAMKPPRTSRASHGTGFWFVAMAFMVLMAFGTLPTPLWPLYQARDHFGPTVVTVAFAVMVVGAAASFLTLGHLSDRFGRRRIVVPALLVATFASVILLAWPALPGLIVGRTLTGVAVGLMASTATTYLADLYHEAHPDREGSPVPGLVAAAANLGGLALGPLIAGLLAEWAPAPLITPYALWAVAMLVFLVLVLSTPETVDLELPAQQQPVRFALRPGAGPAFAAASVVGFFAFAALGLFSSLGAIIIRGQLHITSHAIAGVAPFTMFAASAIAQLALGTLPLVRLMKIGVVLFPGGMALTAVSLYHPTLTLFLVAAGIAGAGAGLLFKGAVSQVAMAAAPTSRAGVLAMFFVISYIGMGAPSIAFSMVIQHVRLQPAMIGFSIMLSVGAMAAAAATSRSATRRRVRGRHRRQRGASGQHRATRRRGATAHAGGAHRPS</sequence>
<dbReference type="InterPro" id="IPR020846">
    <property type="entry name" value="MFS_dom"/>
</dbReference>
<feature type="transmembrane region" description="Helical" evidence="8">
    <location>
        <begin position="199"/>
        <end position="220"/>
    </location>
</feature>
<reference evidence="10 11" key="1">
    <citation type="submission" date="2023-03" db="EMBL/GenBank/DDBJ databases">
        <title>Draft genome sequence of Streptomyces sp. RB6PN23 isolated from peat swamp forest in Thailand.</title>
        <authorList>
            <person name="Klaysubun C."/>
            <person name="Duangmal K."/>
        </authorList>
    </citation>
    <scope>NUCLEOTIDE SEQUENCE [LARGE SCALE GENOMIC DNA]</scope>
    <source>
        <strain evidence="10 11">RB6PN23</strain>
    </source>
</reference>
<dbReference type="Pfam" id="PF07690">
    <property type="entry name" value="MFS_1"/>
    <property type="match status" value="1"/>
</dbReference>
<feature type="transmembrane region" description="Helical" evidence="8">
    <location>
        <begin position="37"/>
        <end position="61"/>
    </location>
</feature>
<comment type="caution">
    <text evidence="10">The sequence shown here is derived from an EMBL/GenBank/DDBJ whole genome shotgun (WGS) entry which is preliminary data.</text>
</comment>
<feature type="transmembrane region" description="Helical" evidence="8">
    <location>
        <begin position="164"/>
        <end position="187"/>
    </location>
</feature>
<evidence type="ECO:0000256" key="4">
    <source>
        <dbReference type="ARBA" id="ARBA00022692"/>
    </source>
</evidence>
<dbReference type="PANTHER" id="PTHR23517:SF13">
    <property type="entry name" value="MAJOR FACILITATOR SUPERFAMILY MFS_1"/>
    <property type="match status" value="1"/>
</dbReference>
<evidence type="ECO:0000256" key="2">
    <source>
        <dbReference type="ARBA" id="ARBA00022448"/>
    </source>
</evidence>
<organism evidence="10 11">
    <name type="scientific">Streptomyces silvisoli</name>
    <dbReference type="NCBI Taxonomy" id="3034235"/>
    <lineage>
        <taxon>Bacteria</taxon>
        <taxon>Bacillati</taxon>
        <taxon>Actinomycetota</taxon>
        <taxon>Actinomycetes</taxon>
        <taxon>Kitasatosporales</taxon>
        <taxon>Streptomycetaceae</taxon>
        <taxon>Streptomyces</taxon>
    </lineage>
</organism>
<keyword evidence="4 8" id="KW-0812">Transmembrane</keyword>
<dbReference type="InterPro" id="IPR050171">
    <property type="entry name" value="MFS_Transporters"/>
</dbReference>
<feature type="transmembrane region" description="Helical" evidence="8">
    <location>
        <begin position="67"/>
        <end position="90"/>
    </location>
</feature>
<evidence type="ECO:0000256" key="8">
    <source>
        <dbReference type="SAM" id="Phobius"/>
    </source>
</evidence>
<dbReference type="SUPFAM" id="SSF103473">
    <property type="entry name" value="MFS general substrate transporter"/>
    <property type="match status" value="1"/>
</dbReference>
<evidence type="ECO:0000256" key="5">
    <source>
        <dbReference type="ARBA" id="ARBA00022989"/>
    </source>
</evidence>
<feature type="domain" description="Major facilitator superfamily (MFS) profile" evidence="9">
    <location>
        <begin position="35"/>
        <end position="427"/>
    </location>
</feature>
<feature type="transmembrane region" description="Helical" evidence="8">
    <location>
        <begin position="398"/>
        <end position="417"/>
    </location>
</feature>
<evidence type="ECO:0000259" key="9">
    <source>
        <dbReference type="PROSITE" id="PS50850"/>
    </source>
</evidence>
<comment type="subcellular location">
    <subcellularLocation>
        <location evidence="1">Cell membrane</location>
        <topology evidence="1">Multi-pass membrane protein</topology>
    </subcellularLocation>
</comment>
<feature type="transmembrane region" description="Helical" evidence="8">
    <location>
        <begin position="102"/>
        <end position="120"/>
    </location>
</feature>
<feature type="transmembrane region" description="Helical" evidence="8">
    <location>
        <begin position="364"/>
        <end position="386"/>
    </location>
</feature>
<dbReference type="RefSeq" id="WP_276093908.1">
    <property type="nucleotide sequence ID" value="NZ_JARJBC010000008.1"/>
</dbReference>
<keyword evidence="11" id="KW-1185">Reference proteome</keyword>
<feature type="compositionally biased region" description="Basic residues" evidence="7">
    <location>
        <begin position="421"/>
        <end position="434"/>
    </location>
</feature>
<keyword evidence="3" id="KW-1003">Cell membrane</keyword>
<proteinExistence type="predicted"/>
<protein>
    <submittedName>
        <fullName evidence="10">MFS transporter</fullName>
    </submittedName>
</protein>
<dbReference type="InterPro" id="IPR011701">
    <property type="entry name" value="MFS"/>
</dbReference>
<name>A0ABT5ZL18_9ACTN</name>
<evidence type="ECO:0000256" key="1">
    <source>
        <dbReference type="ARBA" id="ARBA00004651"/>
    </source>
</evidence>
<dbReference type="PANTHER" id="PTHR23517">
    <property type="entry name" value="RESISTANCE PROTEIN MDTM, PUTATIVE-RELATED-RELATED"/>
    <property type="match status" value="1"/>
</dbReference>
<evidence type="ECO:0000256" key="6">
    <source>
        <dbReference type="ARBA" id="ARBA00023136"/>
    </source>
</evidence>
<evidence type="ECO:0000256" key="7">
    <source>
        <dbReference type="SAM" id="MobiDB-lite"/>
    </source>
</evidence>
<keyword evidence="5 8" id="KW-1133">Transmembrane helix</keyword>
<keyword evidence="6 8" id="KW-0472">Membrane</keyword>
<feature type="transmembrane region" description="Helical" evidence="8">
    <location>
        <begin position="274"/>
        <end position="294"/>
    </location>
</feature>
<dbReference type="PROSITE" id="PS50850">
    <property type="entry name" value="MFS"/>
    <property type="match status" value="1"/>
</dbReference>
<feature type="transmembrane region" description="Helical" evidence="8">
    <location>
        <begin position="241"/>
        <end position="268"/>
    </location>
</feature>
<evidence type="ECO:0000313" key="11">
    <source>
        <dbReference type="Proteomes" id="UP001216579"/>
    </source>
</evidence>
<evidence type="ECO:0000313" key="10">
    <source>
        <dbReference type="EMBL" id="MDF3290497.1"/>
    </source>
</evidence>
<dbReference type="Proteomes" id="UP001216579">
    <property type="component" value="Unassembled WGS sequence"/>
</dbReference>
<dbReference type="Gene3D" id="1.20.1250.20">
    <property type="entry name" value="MFS general substrate transporter like domains"/>
    <property type="match status" value="1"/>
</dbReference>
<feature type="region of interest" description="Disordered" evidence="7">
    <location>
        <begin position="419"/>
        <end position="459"/>
    </location>
</feature>
<feature type="transmembrane region" description="Helical" evidence="8">
    <location>
        <begin position="332"/>
        <end position="352"/>
    </location>
</feature>
<keyword evidence="2" id="KW-0813">Transport</keyword>
<dbReference type="InterPro" id="IPR036259">
    <property type="entry name" value="MFS_trans_sf"/>
</dbReference>
<accession>A0ABT5ZL18</accession>
<feature type="compositionally biased region" description="Low complexity" evidence="7">
    <location>
        <begin position="449"/>
        <end position="459"/>
    </location>
</feature>
<evidence type="ECO:0000256" key="3">
    <source>
        <dbReference type="ARBA" id="ARBA00022475"/>
    </source>
</evidence>